<dbReference type="CDD" id="cd00082">
    <property type="entry name" value="HisKA"/>
    <property type="match status" value="1"/>
</dbReference>
<keyword evidence="5" id="KW-0547">Nucleotide-binding</keyword>
<dbReference type="InterPro" id="IPR003661">
    <property type="entry name" value="HisK_dim/P_dom"/>
</dbReference>
<evidence type="ECO:0000256" key="1">
    <source>
        <dbReference type="ARBA" id="ARBA00000085"/>
    </source>
</evidence>
<dbReference type="Pfam" id="PF00512">
    <property type="entry name" value="HisKA"/>
    <property type="match status" value="1"/>
</dbReference>
<dbReference type="InterPro" id="IPR000700">
    <property type="entry name" value="PAS-assoc_C"/>
</dbReference>
<dbReference type="SMART" id="SM00387">
    <property type="entry name" value="HATPase_c"/>
    <property type="match status" value="1"/>
</dbReference>
<dbReference type="SUPFAM" id="SSF55785">
    <property type="entry name" value="PYP-like sensor domain (PAS domain)"/>
    <property type="match status" value="1"/>
</dbReference>
<feature type="transmembrane region" description="Helical" evidence="9">
    <location>
        <begin position="249"/>
        <end position="268"/>
    </location>
</feature>
<comment type="catalytic activity">
    <reaction evidence="1">
        <text>ATP + protein L-histidine = ADP + protein N-phospho-L-histidine.</text>
        <dbReference type="EC" id="2.7.13.3"/>
    </reaction>
</comment>
<evidence type="ECO:0000256" key="2">
    <source>
        <dbReference type="ARBA" id="ARBA00012438"/>
    </source>
</evidence>
<dbReference type="InterPro" id="IPR001610">
    <property type="entry name" value="PAC"/>
</dbReference>
<dbReference type="PROSITE" id="PS50113">
    <property type="entry name" value="PAC"/>
    <property type="match status" value="1"/>
</dbReference>
<keyword evidence="7" id="KW-0067">ATP-binding</keyword>
<gene>
    <name evidence="13" type="ORF">HND93_15985</name>
</gene>
<feature type="transmembrane region" description="Helical" evidence="9">
    <location>
        <begin position="12"/>
        <end position="29"/>
    </location>
</feature>
<sequence length="653" mass="72369">MDHRGAVQAAPIVAMVLVVVLLGVFLWMLQHNERQEEDNALIKNVLWVEQNLHFQLASDEEKLRYMAEALGRRELAPTEALPQFSHFLRTDSAIQRLLWFDAERRLTAAMPPAGPDVPLDDALGPSHRGDAFLIARSGGRAVYTAAYTLPDGDAGFDLLIPVFGPQGFDGVLVAVFSIGAILTHHVPWWFTEHYQVQVIDARGTVLGAKSHVPMPEEGRTHTIPFEPPGHGLALVVGVHRTENNVARNVLLAAIFALTASALWSLWAVRRHIRRRVRAEEALRAEHAFRKAMEDSLTVGMRARDLEGRVTYVNPAFCRMVGWPAEELVGAGPAMPYWVPEEMEKTREAFHAVMAGRAPLDGFELRFRRRNGERFDALIYEAPLIDADGRHTGWMGSIVDITERKRADELARQQQERLQQTARLITMGEMASTLAHELNQPLSAIASYATGCLNRLKGGDGSAAELVPALEKLARQAMRAGQIIRRVHDFVRKRDPNVSPVALDQVVEDCVALFGPDARKHGVRIEVDVETALPEALADRILVQQVLLNLMRNACEAMAATPREARSLELTVRREDGMLRTRIADHGCGIAPEVQERLFSPFFTTKTEGMGMGLNICRSIIEHHRGRLWFEPGPEGGAAFVFTLPLAGAEAAAA</sequence>
<evidence type="ECO:0000313" key="14">
    <source>
        <dbReference type="Proteomes" id="UP000584642"/>
    </source>
</evidence>
<proteinExistence type="predicted"/>
<dbReference type="InterPro" id="IPR035965">
    <property type="entry name" value="PAS-like_dom_sf"/>
</dbReference>
<keyword evidence="3" id="KW-0597">Phosphoprotein</keyword>
<keyword evidence="14" id="KW-1185">Reference proteome</keyword>
<evidence type="ECO:0000256" key="6">
    <source>
        <dbReference type="ARBA" id="ARBA00022777"/>
    </source>
</evidence>
<name>A0ABX2TDE3_9PROT</name>
<dbReference type="InterPro" id="IPR003594">
    <property type="entry name" value="HATPase_dom"/>
</dbReference>
<evidence type="ECO:0000256" key="7">
    <source>
        <dbReference type="ARBA" id="ARBA00022840"/>
    </source>
</evidence>
<reference evidence="13 14" key="1">
    <citation type="submission" date="2020-05" db="EMBL/GenBank/DDBJ databases">
        <title>Azospirillum oleiclasticum sp. nov, a nitrogen-fixing and heavy crude oil-emulsifying bacterium isolated from the crude oil of Yumen Oilfield.</title>
        <authorList>
            <person name="Wu D."/>
            <person name="Cai M."/>
            <person name="Zhang X."/>
        </authorList>
    </citation>
    <scope>NUCLEOTIDE SEQUENCE [LARGE SCALE GENOMIC DNA]</scope>
    <source>
        <strain evidence="13 14">ROY-1-1-2</strain>
    </source>
</reference>
<evidence type="ECO:0000256" key="9">
    <source>
        <dbReference type="SAM" id="Phobius"/>
    </source>
</evidence>
<dbReference type="Pfam" id="PF02518">
    <property type="entry name" value="HATPase_c"/>
    <property type="match status" value="1"/>
</dbReference>
<accession>A0ABX2TDE3</accession>
<dbReference type="Gene3D" id="3.30.450.20">
    <property type="entry name" value="PAS domain"/>
    <property type="match status" value="1"/>
</dbReference>
<feature type="domain" description="PAS" evidence="11">
    <location>
        <begin position="284"/>
        <end position="356"/>
    </location>
</feature>
<feature type="domain" description="Histidine kinase" evidence="10">
    <location>
        <begin position="432"/>
        <end position="647"/>
    </location>
</feature>
<dbReference type="Proteomes" id="UP000584642">
    <property type="component" value="Unassembled WGS sequence"/>
</dbReference>
<keyword evidence="9" id="KW-0472">Membrane</keyword>
<dbReference type="InterPro" id="IPR005467">
    <property type="entry name" value="His_kinase_dom"/>
</dbReference>
<dbReference type="InterPro" id="IPR013767">
    <property type="entry name" value="PAS_fold"/>
</dbReference>
<dbReference type="InterPro" id="IPR004358">
    <property type="entry name" value="Sig_transdc_His_kin-like_C"/>
</dbReference>
<keyword evidence="9" id="KW-0812">Transmembrane</keyword>
<dbReference type="PROSITE" id="PS50109">
    <property type="entry name" value="HIS_KIN"/>
    <property type="match status" value="1"/>
</dbReference>
<evidence type="ECO:0000259" key="11">
    <source>
        <dbReference type="PROSITE" id="PS50112"/>
    </source>
</evidence>
<dbReference type="NCBIfam" id="TIGR00229">
    <property type="entry name" value="sensory_box"/>
    <property type="match status" value="1"/>
</dbReference>
<evidence type="ECO:0000256" key="3">
    <source>
        <dbReference type="ARBA" id="ARBA00022553"/>
    </source>
</evidence>
<evidence type="ECO:0000256" key="4">
    <source>
        <dbReference type="ARBA" id="ARBA00022679"/>
    </source>
</evidence>
<evidence type="ECO:0000256" key="8">
    <source>
        <dbReference type="ARBA" id="ARBA00023012"/>
    </source>
</evidence>
<dbReference type="EMBL" id="JABFDB010000011">
    <property type="protein sequence ID" value="NYZ21217.1"/>
    <property type="molecule type" value="Genomic_DNA"/>
</dbReference>
<dbReference type="PANTHER" id="PTHR43065:SF10">
    <property type="entry name" value="PEROXIDE STRESS-ACTIVATED HISTIDINE KINASE MAK3"/>
    <property type="match status" value="1"/>
</dbReference>
<dbReference type="SMART" id="SM00388">
    <property type="entry name" value="HisKA"/>
    <property type="match status" value="1"/>
</dbReference>
<keyword evidence="6" id="KW-0418">Kinase</keyword>
<comment type="caution">
    <text evidence="13">The sequence shown here is derived from an EMBL/GenBank/DDBJ whole genome shotgun (WGS) entry which is preliminary data.</text>
</comment>
<dbReference type="PANTHER" id="PTHR43065">
    <property type="entry name" value="SENSOR HISTIDINE KINASE"/>
    <property type="match status" value="1"/>
</dbReference>
<dbReference type="SMART" id="SM00086">
    <property type="entry name" value="PAC"/>
    <property type="match status" value="1"/>
</dbReference>
<keyword evidence="9" id="KW-1133">Transmembrane helix</keyword>
<evidence type="ECO:0000313" key="13">
    <source>
        <dbReference type="EMBL" id="NYZ21217.1"/>
    </source>
</evidence>
<dbReference type="SUPFAM" id="SSF47384">
    <property type="entry name" value="Homodimeric domain of signal transducing histidine kinase"/>
    <property type="match status" value="1"/>
</dbReference>
<feature type="domain" description="PAC" evidence="12">
    <location>
        <begin position="360"/>
        <end position="412"/>
    </location>
</feature>
<evidence type="ECO:0000259" key="12">
    <source>
        <dbReference type="PROSITE" id="PS50113"/>
    </source>
</evidence>
<keyword evidence="8" id="KW-0902">Two-component regulatory system</keyword>
<organism evidence="13 14">
    <name type="scientific">Azospirillum oleiclasticum</name>
    <dbReference type="NCBI Taxonomy" id="2735135"/>
    <lineage>
        <taxon>Bacteria</taxon>
        <taxon>Pseudomonadati</taxon>
        <taxon>Pseudomonadota</taxon>
        <taxon>Alphaproteobacteria</taxon>
        <taxon>Rhodospirillales</taxon>
        <taxon>Azospirillaceae</taxon>
        <taxon>Azospirillum</taxon>
    </lineage>
</organism>
<dbReference type="PRINTS" id="PR00344">
    <property type="entry name" value="BCTRLSENSOR"/>
</dbReference>
<dbReference type="Gene3D" id="3.30.565.10">
    <property type="entry name" value="Histidine kinase-like ATPase, C-terminal domain"/>
    <property type="match status" value="1"/>
</dbReference>
<dbReference type="EC" id="2.7.13.3" evidence="2"/>
<keyword evidence="4" id="KW-0808">Transferase</keyword>
<dbReference type="CDD" id="cd00130">
    <property type="entry name" value="PAS"/>
    <property type="match status" value="1"/>
</dbReference>
<dbReference type="InterPro" id="IPR036890">
    <property type="entry name" value="HATPase_C_sf"/>
</dbReference>
<dbReference type="SMART" id="SM00091">
    <property type="entry name" value="PAS"/>
    <property type="match status" value="1"/>
</dbReference>
<dbReference type="InterPro" id="IPR036097">
    <property type="entry name" value="HisK_dim/P_sf"/>
</dbReference>
<dbReference type="InterPro" id="IPR000014">
    <property type="entry name" value="PAS"/>
</dbReference>
<dbReference type="SUPFAM" id="SSF55874">
    <property type="entry name" value="ATPase domain of HSP90 chaperone/DNA topoisomerase II/histidine kinase"/>
    <property type="match status" value="1"/>
</dbReference>
<evidence type="ECO:0000259" key="10">
    <source>
        <dbReference type="PROSITE" id="PS50109"/>
    </source>
</evidence>
<evidence type="ECO:0000256" key="5">
    <source>
        <dbReference type="ARBA" id="ARBA00022741"/>
    </source>
</evidence>
<dbReference type="Pfam" id="PF00989">
    <property type="entry name" value="PAS"/>
    <property type="match status" value="1"/>
</dbReference>
<protein>
    <recommendedName>
        <fullName evidence="2">histidine kinase</fullName>
        <ecNumber evidence="2">2.7.13.3</ecNumber>
    </recommendedName>
</protein>
<dbReference type="Gene3D" id="1.10.287.130">
    <property type="match status" value="1"/>
</dbReference>
<dbReference type="PROSITE" id="PS50112">
    <property type="entry name" value="PAS"/>
    <property type="match status" value="1"/>
</dbReference>